<keyword evidence="2" id="KW-1133">Transmembrane helix</keyword>
<dbReference type="KEGG" id="lmi:LMXM_34_2580"/>
<evidence type="ECO:0000313" key="3">
    <source>
        <dbReference type="EMBL" id="CBZ30809.1"/>
    </source>
</evidence>
<dbReference type="AlphaFoldDB" id="E9B6D7"/>
<organism evidence="3 4">
    <name type="scientific">Leishmania mexicana (strain MHOM/GT/2001/U1103)</name>
    <dbReference type="NCBI Taxonomy" id="929439"/>
    <lineage>
        <taxon>Eukaryota</taxon>
        <taxon>Discoba</taxon>
        <taxon>Euglenozoa</taxon>
        <taxon>Kinetoplastea</taxon>
        <taxon>Metakinetoplastina</taxon>
        <taxon>Trypanosomatida</taxon>
        <taxon>Trypanosomatidae</taxon>
        <taxon>Leishmaniinae</taxon>
        <taxon>Leishmania</taxon>
    </lineage>
</organism>
<keyword evidence="4" id="KW-1185">Reference proteome</keyword>
<protein>
    <recommendedName>
        <fullName evidence="5">Transmembrane protein</fullName>
    </recommendedName>
</protein>
<dbReference type="OrthoDB" id="267400at2759"/>
<feature type="transmembrane region" description="Helical" evidence="2">
    <location>
        <begin position="99"/>
        <end position="120"/>
    </location>
</feature>
<dbReference type="RefSeq" id="XP_003879254.1">
    <property type="nucleotide sequence ID" value="XM_003879205.1"/>
</dbReference>
<feature type="compositionally biased region" description="Polar residues" evidence="1">
    <location>
        <begin position="40"/>
        <end position="51"/>
    </location>
</feature>
<evidence type="ECO:0008006" key="5">
    <source>
        <dbReference type="Google" id="ProtNLM"/>
    </source>
</evidence>
<proteinExistence type="predicted"/>
<keyword evidence="2" id="KW-0812">Transmembrane</keyword>
<keyword evidence="2" id="KW-0472">Membrane</keyword>
<dbReference type="Proteomes" id="UP000007259">
    <property type="component" value="Chromosome 34"/>
</dbReference>
<gene>
    <name evidence="3" type="ORF">LMXM_34_2580</name>
</gene>
<name>E9B6D7_LEIMU</name>
<evidence type="ECO:0000256" key="1">
    <source>
        <dbReference type="SAM" id="MobiDB-lite"/>
    </source>
</evidence>
<feature type="region of interest" description="Disordered" evidence="1">
    <location>
        <begin position="35"/>
        <end position="70"/>
    </location>
</feature>
<dbReference type="EMBL" id="FR799587">
    <property type="protein sequence ID" value="CBZ30809.1"/>
    <property type="molecule type" value="Genomic_DNA"/>
</dbReference>
<evidence type="ECO:0000256" key="2">
    <source>
        <dbReference type="SAM" id="Phobius"/>
    </source>
</evidence>
<accession>E9B6D7</accession>
<sequence>MQRLCPRALRRASAGGMARLAVPVSHASPALVVPRREASSLESPANGSAEANRSPAKPSAAGATQAAPELDAEAAGQVRLAQELGEQVFSENTEILKNIAVRGLRAFVMCAVGVAAFMWAMKKKRQERQVNVLPAVDAPRSAHAQGHDDPTQRYLQEMRGLGFDVETLEEELEHERAAKVADSQKLAGRLS</sequence>
<dbReference type="OMA" id="CAIGMGA"/>
<dbReference type="GeneID" id="13450970"/>
<evidence type="ECO:0000313" key="4">
    <source>
        <dbReference type="Proteomes" id="UP000007259"/>
    </source>
</evidence>
<dbReference type="PhylomeDB" id="E9B6D7"/>
<dbReference type="VEuPathDB" id="TriTrypDB:LmxM.34.2580"/>
<reference evidence="3 4" key="1">
    <citation type="journal article" date="2011" name="Genome Res.">
        <title>Chromosome and gene copy number variation allow major structural change between species and strains of Leishmania.</title>
        <authorList>
            <person name="Rogers M.B."/>
            <person name="Hilley J.D."/>
            <person name="Dickens N.J."/>
            <person name="Wilkes J."/>
            <person name="Bates P.A."/>
            <person name="Depledge D.P."/>
            <person name="Harris D."/>
            <person name="Her Y."/>
            <person name="Herzyk P."/>
            <person name="Imamura H."/>
            <person name="Otto T.D."/>
            <person name="Sanders M."/>
            <person name="Seeger K."/>
            <person name="Dujardin J.C."/>
            <person name="Berriman M."/>
            <person name="Smith D.F."/>
            <person name="Hertz-Fowler C."/>
            <person name="Mottram J.C."/>
        </authorList>
    </citation>
    <scope>NUCLEOTIDE SEQUENCE [LARGE SCALE GENOMIC DNA]</scope>
    <source>
        <strain evidence="3 4">MHOM/GT/2001/U1103</strain>
    </source>
</reference>